<gene>
    <name evidence="3" type="ORF">L207DRAFT_509104</name>
</gene>
<name>A0A2J6S0Q1_HYAVF</name>
<feature type="chain" id="PRO_5014364991" evidence="2">
    <location>
        <begin position="19"/>
        <end position="218"/>
    </location>
</feature>
<evidence type="ECO:0000256" key="1">
    <source>
        <dbReference type="SAM" id="MobiDB-lite"/>
    </source>
</evidence>
<sequence>MAASALLLLLHAVCCIHSISPRQTQLYPRSVLPSVGPLPRSGCTSPSTNYLTSLGAQPTSEFCKNLGSRNGFEGRAKLKLKRKLKALRSLLPACCCQQGLQTWEHGLAPSPLSTPAPYPRGTRQAANLELAGGNSSIKNTPRNVGLRSSAQDARPANMLMLVLWGAQTRPDPCPQEVQLPAKCFQGEVQPAGSPSFKCFSNIKCLMLKTLAWWPLDIG</sequence>
<reference evidence="3 4" key="1">
    <citation type="submission" date="2016-04" db="EMBL/GenBank/DDBJ databases">
        <title>A degradative enzymes factory behind the ericoid mycorrhizal symbiosis.</title>
        <authorList>
            <consortium name="DOE Joint Genome Institute"/>
            <person name="Martino E."/>
            <person name="Morin E."/>
            <person name="Grelet G."/>
            <person name="Kuo A."/>
            <person name="Kohler A."/>
            <person name="Daghino S."/>
            <person name="Barry K."/>
            <person name="Choi C."/>
            <person name="Cichocki N."/>
            <person name="Clum A."/>
            <person name="Copeland A."/>
            <person name="Hainaut M."/>
            <person name="Haridas S."/>
            <person name="Labutti K."/>
            <person name="Lindquist E."/>
            <person name="Lipzen A."/>
            <person name="Khouja H.-R."/>
            <person name="Murat C."/>
            <person name="Ohm R."/>
            <person name="Olson A."/>
            <person name="Spatafora J."/>
            <person name="Veneault-Fourrey C."/>
            <person name="Henrissat B."/>
            <person name="Grigoriev I."/>
            <person name="Martin F."/>
            <person name="Perotto S."/>
        </authorList>
    </citation>
    <scope>NUCLEOTIDE SEQUENCE [LARGE SCALE GENOMIC DNA]</scope>
    <source>
        <strain evidence="3 4">F</strain>
    </source>
</reference>
<evidence type="ECO:0000313" key="4">
    <source>
        <dbReference type="Proteomes" id="UP000235786"/>
    </source>
</evidence>
<feature type="compositionally biased region" description="Polar residues" evidence="1">
    <location>
        <begin position="133"/>
        <end position="150"/>
    </location>
</feature>
<protein>
    <submittedName>
        <fullName evidence="3">Uncharacterized protein</fullName>
    </submittedName>
</protein>
<feature type="region of interest" description="Disordered" evidence="1">
    <location>
        <begin position="131"/>
        <end position="150"/>
    </location>
</feature>
<organism evidence="3 4">
    <name type="scientific">Hyaloscypha variabilis (strain UAMH 11265 / GT02V1 / F)</name>
    <name type="common">Meliniomyces variabilis</name>
    <dbReference type="NCBI Taxonomy" id="1149755"/>
    <lineage>
        <taxon>Eukaryota</taxon>
        <taxon>Fungi</taxon>
        <taxon>Dikarya</taxon>
        <taxon>Ascomycota</taxon>
        <taxon>Pezizomycotina</taxon>
        <taxon>Leotiomycetes</taxon>
        <taxon>Helotiales</taxon>
        <taxon>Hyaloscyphaceae</taxon>
        <taxon>Hyaloscypha</taxon>
        <taxon>Hyaloscypha variabilis</taxon>
    </lineage>
</organism>
<evidence type="ECO:0000313" key="3">
    <source>
        <dbReference type="EMBL" id="PMD44360.1"/>
    </source>
</evidence>
<dbReference type="Proteomes" id="UP000235786">
    <property type="component" value="Unassembled WGS sequence"/>
</dbReference>
<keyword evidence="2" id="KW-0732">Signal</keyword>
<keyword evidence="4" id="KW-1185">Reference proteome</keyword>
<feature type="signal peptide" evidence="2">
    <location>
        <begin position="1"/>
        <end position="18"/>
    </location>
</feature>
<evidence type="ECO:0000256" key="2">
    <source>
        <dbReference type="SAM" id="SignalP"/>
    </source>
</evidence>
<dbReference type="AlphaFoldDB" id="A0A2J6S0Q1"/>
<accession>A0A2J6S0Q1</accession>
<proteinExistence type="predicted"/>
<dbReference type="EMBL" id="KZ613941">
    <property type="protein sequence ID" value="PMD44360.1"/>
    <property type="molecule type" value="Genomic_DNA"/>
</dbReference>